<dbReference type="AlphaFoldDB" id="A0A0G0DZV6"/>
<evidence type="ECO:0000259" key="1">
    <source>
        <dbReference type="Pfam" id="PF00534"/>
    </source>
</evidence>
<evidence type="ECO:0000313" key="2">
    <source>
        <dbReference type="EMBL" id="KKP68555.1"/>
    </source>
</evidence>
<name>A0A0G0DZV6_9BACT</name>
<dbReference type="SUPFAM" id="SSF53756">
    <property type="entry name" value="UDP-Glycosyltransferase/glycogen phosphorylase"/>
    <property type="match status" value="1"/>
</dbReference>
<feature type="domain" description="Glycosyl transferase family 1" evidence="1">
    <location>
        <begin position="226"/>
        <end position="371"/>
    </location>
</feature>
<proteinExistence type="predicted"/>
<sequence>MGVSRKLDSPCSYYSKIETMSSQKKIAIIYDWIDKWGGVERVLLNLHEIFPNAVFFTSYYDEKKADWAKNLKIKASFLQKFPNFIKKNRILSFIFYPFAFESFNFTEYDLVISVTSSFAKSIITKPSTVHICYLLTPTRYLWSHERIYLNNKLVRSLVMGYLEKIKRWDYIAAQRPDKIISISKTVKERCLKYYKRNSTVVYPGFDAKYWKKISNLKAQISNPQLKSQNYFLVVSRLEKYKKVDLAIGVFNKLNKLLVVVGEGSEEKKLKELAKSNIVFLSKITDAELGGLYENAQALIMPQEEDFGYVALEAQFFNCPIISYKKGGALETIVNNKTGIFFDKQTVASLSRAIERFKKIKYNLGRKVAENAVQNLKRFDKKIFINSFKNVISTLSERKRDEGEKSSEA</sequence>
<dbReference type="Proteomes" id="UP000034127">
    <property type="component" value="Unassembled WGS sequence"/>
</dbReference>
<accession>A0A0G0DZV6</accession>
<reference evidence="2 3" key="1">
    <citation type="journal article" date="2015" name="Nature">
        <title>rRNA introns, odd ribosomes, and small enigmatic genomes across a large radiation of phyla.</title>
        <authorList>
            <person name="Brown C.T."/>
            <person name="Hug L.A."/>
            <person name="Thomas B.C."/>
            <person name="Sharon I."/>
            <person name="Castelle C.J."/>
            <person name="Singh A."/>
            <person name="Wilkins M.J."/>
            <person name="Williams K.H."/>
            <person name="Banfield J.F."/>
        </authorList>
    </citation>
    <scope>NUCLEOTIDE SEQUENCE [LARGE SCALE GENOMIC DNA]</scope>
</reference>
<dbReference type="Pfam" id="PF00534">
    <property type="entry name" value="Glycos_transf_1"/>
    <property type="match status" value="1"/>
</dbReference>
<protein>
    <submittedName>
        <fullName evidence="2">Glycosyltransferase</fullName>
    </submittedName>
</protein>
<dbReference type="GO" id="GO:0016757">
    <property type="term" value="F:glycosyltransferase activity"/>
    <property type="evidence" value="ECO:0007669"/>
    <property type="project" value="InterPro"/>
</dbReference>
<dbReference type="EMBL" id="LBPX01000001">
    <property type="protein sequence ID" value="KKP68555.1"/>
    <property type="molecule type" value="Genomic_DNA"/>
</dbReference>
<dbReference type="PANTHER" id="PTHR46401:SF8">
    <property type="entry name" value="BLL6006 PROTEIN"/>
    <property type="match status" value="1"/>
</dbReference>
<comment type="caution">
    <text evidence="2">The sequence shown here is derived from an EMBL/GenBank/DDBJ whole genome shotgun (WGS) entry which is preliminary data.</text>
</comment>
<dbReference type="PANTHER" id="PTHR46401">
    <property type="entry name" value="GLYCOSYLTRANSFERASE WBBK-RELATED"/>
    <property type="match status" value="1"/>
</dbReference>
<gene>
    <name evidence="2" type="ORF">UR63_C0001G0005</name>
</gene>
<dbReference type="Gene3D" id="3.40.50.2000">
    <property type="entry name" value="Glycogen Phosphorylase B"/>
    <property type="match status" value="2"/>
</dbReference>
<keyword evidence="2" id="KW-0808">Transferase</keyword>
<organism evidence="2 3">
    <name type="scientific">Candidatus Roizmanbacteria bacterium GW2011_GWC2_35_12</name>
    <dbReference type="NCBI Taxonomy" id="1618485"/>
    <lineage>
        <taxon>Bacteria</taxon>
        <taxon>Candidatus Roizmaniibacteriota</taxon>
    </lineage>
</organism>
<evidence type="ECO:0000313" key="3">
    <source>
        <dbReference type="Proteomes" id="UP000034127"/>
    </source>
</evidence>
<dbReference type="InterPro" id="IPR001296">
    <property type="entry name" value="Glyco_trans_1"/>
</dbReference>